<dbReference type="Proteomes" id="UP001604277">
    <property type="component" value="Unassembled WGS sequence"/>
</dbReference>
<reference evidence="2" key="1">
    <citation type="submission" date="2024-07" db="EMBL/GenBank/DDBJ databases">
        <title>Two chromosome-level genome assemblies of Korean endemic species Abeliophyllum distichum and Forsythia ovata (Oleaceae).</title>
        <authorList>
            <person name="Jang H."/>
        </authorList>
    </citation>
    <scope>NUCLEOTIDE SEQUENCE [LARGE SCALE GENOMIC DNA]</scope>
</reference>
<protein>
    <submittedName>
        <fullName evidence="1">Uncharacterized protein</fullName>
    </submittedName>
</protein>
<gene>
    <name evidence="1" type="ORF">Fot_22329</name>
</gene>
<organism evidence="1 2">
    <name type="scientific">Forsythia ovata</name>
    <dbReference type="NCBI Taxonomy" id="205694"/>
    <lineage>
        <taxon>Eukaryota</taxon>
        <taxon>Viridiplantae</taxon>
        <taxon>Streptophyta</taxon>
        <taxon>Embryophyta</taxon>
        <taxon>Tracheophyta</taxon>
        <taxon>Spermatophyta</taxon>
        <taxon>Magnoliopsida</taxon>
        <taxon>eudicotyledons</taxon>
        <taxon>Gunneridae</taxon>
        <taxon>Pentapetalae</taxon>
        <taxon>asterids</taxon>
        <taxon>lamiids</taxon>
        <taxon>Lamiales</taxon>
        <taxon>Oleaceae</taxon>
        <taxon>Forsythieae</taxon>
        <taxon>Forsythia</taxon>
    </lineage>
</organism>
<dbReference type="EMBL" id="JBFOLJ010000006">
    <property type="protein sequence ID" value="KAL2529728.1"/>
    <property type="molecule type" value="Genomic_DNA"/>
</dbReference>
<accession>A0ABD1UZA4</accession>
<dbReference type="InterPro" id="IPR021763">
    <property type="entry name" value="DUF3326"/>
</dbReference>
<name>A0ABD1UZA4_9LAMI</name>
<dbReference type="PANTHER" id="PTHR36891:SF1">
    <property type="entry name" value="OS01G0127400 PROTEIN"/>
    <property type="match status" value="1"/>
</dbReference>
<keyword evidence="2" id="KW-1185">Reference proteome</keyword>
<sequence length="134" mass="14944">MAKILSISIKVYLETDRNLDYRAKLTRAILFVKKEEIPQLSQFSIAIAGQILHSRFTPDIQELGAPIDQLLIEFEELPIAVASIDQQGIDLLAGVEVVISHLVVKNYGIPCAHAHALLPLSLSPFYVQNQVLKR</sequence>
<proteinExistence type="predicted"/>
<evidence type="ECO:0000313" key="1">
    <source>
        <dbReference type="EMBL" id="KAL2529728.1"/>
    </source>
</evidence>
<evidence type="ECO:0000313" key="2">
    <source>
        <dbReference type="Proteomes" id="UP001604277"/>
    </source>
</evidence>
<dbReference type="PANTHER" id="PTHR36891">
    <property type="entry name" value="OS01G0127400 PROTEIN"/>
    <property type="match status" value="1"/>
</dbReference>
<comment type="caution">
    <text evidence="1">The sequence shown here is derived from an EMBL/GenBank/DDBJ whole genome shotgun (WGS) entry which is preliminary data.</text>
</comment>
<dbReference type="Pfam" id="PF11805">
    <property type="entry name" value="DUF3326"/>
    <property type="match status" value="1"/>
</dbReference>
<dbReference type="AlphaFoldDB" id="A0ABD1UZA4"/>